<dbReference type="FunFam" id="3.30.420.40:FF:000046">
    <property type="entry name" value="Chaperone protein HscA"/>
    <property type="match status" value="1"/>
</dbReference>
<protein>
    <recommendedName>
        <fullName evidence="6">Chaperone protein HscA homolog</fullName>
    </recommendedName>
</protein>
<dbReference type="SUPFAM" id="SSF53067">
    <property type="entry name" value="Actin-like ATPase domain"/>
    <property type="match status" value="2"/>
</dbReference>
<dbReference type="SUPFAM" id="SSF100934">
    <property type="entry name" value="Heat shock protein 70kD (HSP70), C-terminal subdomain"/>
    <property type="match status" value="1"/>
</dbReference>
<dbReference type="Gene3D" id="3.30.420.40">
    <property type="match status" value="2"/>
</dbReference>
<dbReference type="GO" id="GO:0005524">
    <property type="term" value="F:ATP binding"/>
    <property type="evidence" value="ECO:0007669"/>
    <property type="project" value="UniProtKB-KW"/>
</dbReference>
<proteinExistence type="inferred from homology"/>
<keyword evidence="9" id="KW-1185">Reference proteome</keyword>
<evidence type="ECO:0000256" key="7">
    <source>
        <dbReference type="RuleBase" id="RU003322"/>
    </source>
</evidence>
<dbReference type="FunFam" id="3.30.420.40:FF:000020">
    <property type="entry name" value="Chaperone protein HscA homolog"/>
    <property type="match status" value="1"/>
</dbReference>
<dbReference type="RefSeq" id="WP_109318442.1">
    <property type="nucleotide sequence ID" value="NZ_QFWT01000001.1"/>
</dbReference>
<dbReference type="InterPro" id="IPR029048">
    <property type="entry name" value="HSP70_C_sf"/>
</dbReference>
<dbReference type="CDD" id="cd10236">
    <property type="entry name" value="ASKHA_NBD_HSP70_HscA"/>
    <property type="match status" value="1"/>
</dbReference>
<dbReference type="InterPro" id="IPR042039">
    <property type="entry name" value="HscA_NBD"/>
</dbReference>
<accession>A0A2U3BEU1</accession>
<comment type="function">
    <text evidence="6">Chaperone involved in the maturation of iron-sulfur cluster-containing proteins. Has a low intrinsic ATPase activity which is markedly stimulated by HscB.</text>
</comment>
<evidence type="ECO:0000256" key="6">
    <source>
        <dbReference type="HAMAP-Rule" id="MF_00679"/>
    </source>
</evidence>
<dbReference type="EMBL" id="QFWT01000001">
    <property type="protein sequence ID" value="PWI35290.1"/>
    <property type="molecule type" value="Genomic_DNA"/>
</dbReference>
<dbReference type="Proteomes" id="UP000245362">
    <property type="component" value="Unassembled WGS sequence"/>
</dbReference>
<dbReference type="PROSITE" id="PS00329">
    <property type="entry name" value="HSP70_2"/>
    <property type="match status" value="1"/>
</dbReference>
<evidence type="ECO:0000256" key="1">
    <source>
        <dbReference type="ARBA" id="ARBA00007381"/>
    </source>
</evidence>
<dbReference type="OrthoDB" id="9766019at2"/>
<evidence type="ECO:0000256" key="4">
    <source>
        <dbReference type="ARBA" id="ARBA00023186"/>
    </source>
</evidence>
<evidence type="ECO:0000256" key="2">
    <source>
        <dbReference type="ARBA" id="ARBA00022741"/>
    </source>
</evidence>
<dbReference type="HAMAP" id="MF_00679">
    <property type="entry name" value="HscA"/>
    <property type="match status" value="1"/>
</dbReference>
<evidence type="ECO:0000256" key="3">
    <source>
        <dbReference type="ARBA" id="ARBA00022840"/>
    </source>
</evidence>
<evidence type="ECO:0000256" key="5">
    <source>
        <dbReference type="ARBA" id="ARBA00058767"/>
    </source>
</evidence>
<keyword evidence="3 6" id="KW-0067">ATP-binding</keyword>
<dbReference type="Gene3D" id="3.90.640.10">
    <property type="entry name" value="Actin, Chain A, domain 4"/>
    <property type="match status" value="1"/>
</dbReference>
<dbReference type="InterPro" id="IPR029047">
    <property type="entry name" value="HSP70_peptide-bd_sf"/>
</dbReference>
<dbReference type="NCBIfam" id="NF003520">
    <property type="entry name" value="PRK05183.1"/>
    <property type="match status" value="1"/>
</dbReference>
<comment type="function">
    <text evidence="5">Probable chaperone. Has a low intrinsic ATPase activity which is markedly stimulated by HscB.</text>
</comment>
<evidence type="ECO:0000313" key="9">
    <source>
        <dbReference type="Proteomes" id="UP000245362"/>
    </source>
</evidence>
<dbReference type="GO" id="GO:0016226">
    <property type="term" value="P:iron-sulfur cluster assembly"/>
    <property type="evidence" value="ECO:0007669"/>
    <property type="project" value="InterPro"/>
</dbReference>
<dbReference type="NCBIfam" id="TIGR01991">
    <property type="entry name" value="HscA"/>
    <property type="match status" value="1"/>
</dbReference>
<dbReference type="Gene3D" id="2.60.34.10">
    <property type="entry name" value="Substrate Binding Domain Of DNAk, Chain A, domain 1"/>
    <property type="match status" value="1"/>
</dbReference>
<comment type="similarity">
    <text evidence="1 6 7">Belongs to the heat shock protein 70 family.</text>
</comment>
<dbReference type="Gene3D" id="1.20.1270.10">
    <property type="match status" value="1"/>
</dbReference>
<evidence type="ECO:0000313" key="8">
    <source>
        <dbReference type="EMBL" id="PWI35290.1"/>
    </source>
</evidence>
<dbReference type="InterPro" id="IPR013126">
    <property type="entry name" value="Hsp_70_fam"/>
</dbReference>
<keyword evidence="2 6" id="KW-0547">Nucleotide-binding</keyword>
<dbReference type="PANTHER" id="PTHR19375">
    <property type="entry name" value="HEAT SHOCK PROTEIN 70KDA"/>
    <property type="match status" value="1"/>
</dbReference>
<dbReference type="InterPro" id="IPR018181">
    <property type="entry name" value="Heat_shock_70_CS"/>
</dbReference>
<dbReference type="PRINTS" id="PR00301">
    <property type="entry name" value="HEATSHOCK70"/>
</dbReference>
<dbReference type="GO" id="GO:0051082">
    <property type="term" value="F:unfolded protein binding"/>
    <property type="evidence" value="ECO:0007669"/>
    <property type="project" value="InterPro"/>
</dbReference>
<dbReference type="Pfam" id="PF00012">
    <property type="entry name" value="HSP70"/>
    <property type="match status" value="1"/>
</dbReference>
<gene>
    <name evidence="6 8" type="primary">hscA</name>
    <name evidence="8" type="ORF">DI392_03240</name>
</gene>
<dbReference type="GO" id="GO:0140662">
    <property type="term" value="F:ATP-dependent protein folding chaperone"/>
    <property type="evidence" value="ECO:0007669"/>
    <property type="project" value="InterPro"/>
</dbReference>
<dbReference type="AlphaFoldDB" id="A0A2U3BEU1"/>
<comment type="caution">
    <text evidence="8">The sequence shown here is derived from an EMBL/GenBank/DDBJ whole genome shotgun (WGS) entry which is preliminary data.</text>
</comment>
<organism evidence="8 9">
    <name type="scientific">Vibrio albus</name>
    <dbReference type="NCBI Taxonomy" id="2200953"/>
    <lineage>
        <taxon>Bacteria</taxon>
        <taxon>Pseudomonadati</taxon>
        <taxon>Pseudomonadota</taxon>
        <taxon>Gammaproteobacteria</taxon>
        <taxon>Vibrionales</taxon>
        <taxon>Vibrionaceae</taxon>
        <taxon>Vibrio</taxon>
    </lineage>
</organism>
<dbReference type="GO" id="GO:0016887">
    <property type="term" value="F:ATP hydrolysis activity"/>
    <property type="evidence" value="ECO:0007669"/>
    <property type="project" value="UniProtKB-UniRule"/>
</dbReference>
<dbReference type="SUPFAM" id="SSF100920">
    <property type="entry name" value="Heat shock protein 70kD (HSP70), peptide-binding domain"/>
    <property type="match status" value="1"/>
</dbReference>
<dbReference type="FunFam" id="2.60.34.10:FF:000005">
    <property type="entry name" value="Chaperone protein HscA homolog"/>
    <property type="match status" value="1"/>
</dbReference>
<sequence>MLLQIAEPGQSPAPHQQKLAAGIDLGTTNSLVATVRSGEATPLPDHSGKVILPSVVRYQQDREKVVGDAARQQAQFDPANTIMSVKRLIGRSLDDIQTRYPSLPYQFTASDNGLPLLNTNAGVKNPIQVSADILTALKERAEESLGGELEGVVITVPAYFDDAQRAGTKDAAKLAGLKVLRLLNEPTAAAIAYGLDSGQEGIIAVYDLGGGTFDISILRLSKGVFEVMATGGDSALGGDDFDHLIADHFIAEAGIDTPLTAEQNRAVLDAATAAKIALTDAETTEVSLDGWTGTFTREQMDALIRPLVKKTLMSCRRALKDAQTDAGDVIEVVMVGGSTRTPLVREMVGEFFGRTPLTRINPDEVVAIGASIQADILAGNKPDSDMLLLDVIPLSLGIETMGGLVEKIIPRNTTIPVARAQEFTTFKDGQTGMLVHVLQGEREMVDDCRSLARFSLKGIPPMAAGAAHIRVTYQVDADGLLSVTAMEKSTGVQAEIQVKPSYGLSDDEIAGMLKDSMTYAREDMQARTLAEQKVEADRVIEGLIAALQEDGDNLLNEQEQQALVKAVERLIELRNGDDADAIEQGIKETDKASQEFASRRMDASIRTALSGHSVDEL</sequence>
<name>A0A2U3BEU1_9VIBR</name>
<dbReference type="InterPro" id="IPR010236">
    <property type="entry name" value="ISC_FeS_clus_asmbl_HscA"/>
</dbReference>
<keyword evidence="4 6" id="KW-0143">Chaperone</keyword>
<dbReference type="InterPro" id="IPR043129">
    <property type="entry name" value="ATPase_NBD"/>
</dbReference>
<reference evidence="8 9" key="1">
    <citation type="submission" date="2018-05" db="EMBL/GenBank/DDBJ databases">
        <title>Vibrio limimaris sp. nov., isolated from marine sediment.</title>
        <authorList>
            <person name="Li C.-M."/>
        </authorList>
    </citation>
    <scope>NUCLEOTIDE SEQUENCE [LARGE SCALE GENOMIC DNA]</scope>
    <source>
        <strain evidence="8 9">E4404</strain>
    </source>
</reference>
<dbReference type="PROSITE" id="PS00297">
    <property type="entry name" value="HSP70_1"/>
    <property type="match status" value="1"/>
</dbReference>